<accession>A0A7S4SGP4</accession>
<organism evidence="1">
    <name type="scientific">Alexandrium monilatum</name>
    <dbReference type="NCBI Taxonomy" id="311494"/>
    <lineage>
        <taxon>Eukaryota</taxon>
        <taxon>Sar</taxon>
        <taxon>Alveolata</taxon>
        <taxon>Dinophyceae</taxon>
        <taxon>Gonyaulacales</taxon>
        <taxon>Pyrocystaceae</taxon>
        <taxon>Alexandrium</taxon>
    </lineage>
</organism>
<sequence length="159" mass="17608">MHLPACDQLLQGQPEQWHAAVLTSGSSQLDWNIVMLLALHLSPASSIRRLTCGGVDVRLLPARLEHCHAAGFAFSSCELHWQIDMLRCMHPRWPLAAAAVSWIAHGQWKKAARQRCTRQEALSGPSQSVEVRARCRAAAHYALGESFPFSTVWNCSADV</sequence>
<dbReference type="EMBL" id="HBNR01069044">
    <property type="protein sequence ID" value="CAE4642788.1"/>
    <property type="molecule type" value="Transcribed_RNA"/>
</dbReference>
<reference evidence="1" key="1">
    <citation type="submission" date="2021-01" db="EMBL/GenBank/DDBJ databases">
        <authorList>
            <person name="Corre E."/>
            <person name="Pelletier E."/>
            <person name="Niang G."/>
            <person name="Scheremetjew M."/>
            <person name="Finn R."/>
            <person name="Kale V."/>
            <person name="Holt S."/>
            <person name="Cochrane G."/>
            <person name="Meng A."/>
            <person name="Brown T."/>
            <person name="Cohen L."/>
        </authorList>
    </citation>
    <scope>NUCLEOTIDE SEQUENCE</scope>
    <source>
        <strain evidence="1">CCMP3105</strain>
    </source>
</reference>
<gene>
    <name evidence="1" type="ORF">AMON00008_LOCUS48889</name>
</gene>
<evidence type="ECO:0000313" key="1">
    <source>
        <dbReference type="EMBL" id="CAE4642788.1"/>
    </source>
</evidence>
<dbReference type="AlphaFoldDB" id="A0A7S4SGP4"/>
<proteinExistence type="predicted"/>
<name>A0A7S4SGP4_9DINO</name>
<protein>
    <submittedName>
        <fullName evidence="1">Uncharacterized protein</fullName>
    </submittedName>
</protein>